<dbReference type="PROSITE" id="PS51257">
    <property type="entry name" value="PROKAR_LIPOPROTEIN"/>
    <property type="match status" value="1"/>
</dbReference>
<evidence type="ECO:0000313" key="3">
    <source>
        <dbReference type="EMBL" id="AEF86893.1"/>
    </source>
</evidence>
<dbReference type="STRING" id="545694.TREPR_1517"/>
<feature type="compositionally biased region" description="Low complexity" evidence="1">
    <location>
        <begin position="85"/>
        <end position="96"/>
    </location>
</feature>
<dbReference type="OrthoDB" id="360241at2"/>
<feature type="region of interest" description="Disordered" evidence="1">
    <location>
        <begin position="344"/>
        <end position="397"/>
    </location>
</feature>
<feature type="compositionally biased region" description="Acidic residues" evidence="1">
    <location>
        <begin position="53"/>
        <end position="69"/>
    </location>
</feature>
<proteinExistence type="predicted"/>
<protein>
    <submittedName>
        <fullName evidence="3">Putative lipoprotein</fullName>
    </submittedName>
</protein>
<dbReference type="HOGENOM" id="CLU_556578_0_0_12"/>
<dbReference type="InterPro" id="IPR019734">
    <property type="entry name" value="TPR_rpt"/>
</dbReference>
<evidence type="ECO:0000313" key="4">
    <source>
        <dbReference type="Proteomes" id="UP000009223"/>
    </source>
</evidence>
<accession>F5YPI1</accession>
<sequence>MNRLARFFPLLLILWAVLSCKTIPAVEEAEPFDPSYAYDTTDSDLDSWSLDDLYGESDWEGESENEGEGDWGAGGSWETGDDDPSLSLPPGIPLIGETGELPEPLFEYGEAFLPGTPTEIILGELPEPLAPELPGLVQEPSAPVIAEPEPPAPASSETPVPAEPAGPPPLPPRLVRPSAPIPPPPLAREPIPLPVNPIPASPAMPPPGSSRPSSTLVPATPLTPEPSAASMGNSSRVIRARVGQTIEVPFRGTGWVYLGESASKTGVDYSSRRLDTEGQTFVFRAGATGEYELKFYRQDFLRDYIINDSVKLIVEEASAAALPFGVPLDRGVVVAEPRWPPVPGTPAEAAIPPAPPGPASSTRPAAPATPRAAVPGQGSAAQAPAVPATARPASPEGAVGTFTPEAAASAADQALIVPEGSLPEEYLRRARAESEAGRIPQALNILDQFRSKFPLGSDEAWWLYAQLYEAPGSERDIRAALDYYRRLVNEYPQSLRYADAKRRIAYLERYYINIQ</sequence>
<dbReference type="Pfam" id="PF13174">
    <property type="entry name" value="TPR_6"/>
    <property type="match status" value="1"/>
</dbReference>
<gene>
    <name evidence="3" type="ordered locus">TREPR_1517</name>
</gene>
<keyword evidence="4" id="KW-1185">Reference proteome</keyword>
<evidence type="ECO:0000256" key="2">
    <source>
        <dbReference type="SAM" id="SignalP"/>
    </source>
</evidence>
<evidence type="ECO:0000256" key="1">
    <source>
        <dbReference type="SAM" id="MobiDB-lite"/>
    </source>
</evidence>
<reference evidence="3 4" key="2">
    <citation type="journal article" date="2011" name="ISME J.">
        <title>RNA-seq reveals cooperative metabolic interactions between two termite-gut spirochete species in co-culture.</title>
        <authorList>
            <person name="Rosenthal A.Z."/>
            <person name="Matson E.G."/>
            <person name="Eldar A."/>
            <person name="Leadbetter J.R."/>
        </authorList>
    </citation>
    <scope>NUCLEOTIDE SEQUENCE [LARGE SCALE GENOMIC DNA]</scope>
    <source>
        <strain evidence="4">ATCC BAA-887 / DSM 12427 / ZAS-2</strain>
    </source>
</reference>
<feature type="region of interest" description="Disordered" evidence="1">
    <location>
        <begin position="49"/>
        <end position="100"/>
    </location>
</feature>
<reference evidence="4" key="1">
    <citation type="submission" date="2009-12" db="EMBL/GenBank/DDBJ databases">
        <title>Complete sequence of Treponema primitia strain ZAS-2.</title>
        <authorList>
            <person name="Tetu S.G."/>
            <person name="Matson E."/>
            <person name="Ren Q."/>
            <person name="Seshadri R."/>
            <person name="Elbourne L."/>
            <person name="Hassan K.A."/>
            <person name="Durkin A."/>
            <person name="Radune D."/>
            <person name="Mohamoud Y."/>
            <person name="Shay R."/>
            <person name="Jin S."/>
            <person name="Zhang X."/>
            <person name="Lucey K."/>
            <person name="Ballor N.R."/>
            <person name="Ottesen E."/>
            <person name="Rosenthal R."/>
            <person name="Allen A."/>
            <person name="Leadbetter J.R."/>
            <person name="Paulsen I.T."/>
        </authorList>
    </citation>
    <scope>NUCLEOTIDE SEQUENCE [LARGE SCALE GENOMIC DNA]</scope>
    <source>
        <strain evidence="4">ATCC BAA-887 / DSM 12427 / ZAS-2</strain>
    </source>
</reference>
<dbReference type="AlphaFoldDB" id="F5YPI1"/>
<feature type="signal peptide" evidence="2">
    <location>
        <begin position="1"/>
        <end position="25"/>
    </location>
</feature>
<feature type="compositionally biased region" description="Low complexity" evidence="1">
    <location>
        <begin position="359"/>
        <end position="395"/>
    </location>
</feature>
<feature type="region of interest" description="Disordered" evidence="1">
    <location>
        <begin position="143"/>
        <end position="234"/>
    </location>
</feature>
<dbReference type="eggNOG" id="COG4105">
    <property type="taxonomic scope" value="Bacteria"/>
</dbReference>
<dbReference type="Proteomes" id="UP000009223">
    <property type="component" value="Chromosome"/>
</dbReference>
<organism evidence="3 4">
    <name type="scientific">Treponema primitia (strain ATCC BAA-887 / DSM 12427 / ZAS-2)</name>
    <dbReference type="NCBI Taxonomy" id="545694"/>
    <lineage>
        <taxon>Bacteria</taxon>
        <taxon>Pseudomonadati</taxon>
        <taxon>Spirochaetota</taxon>
        <taxon>Spirochaetia</taxon>
        <taxon>Spirochaetales</taxon>
        <taxon>Treponemataceae</taxon>
        <taxon>Treponema</taxon>
    </lineage>
</organism>
<dbReference type="InterPro" id="IPR011990">
    <property type="entry name" value="TPR-like_helical_dom_sf"/>
</dbReference>
<dbReference type="EMBL" id="CP001843">
    <property type="protein sequence ID" value="AEF86893.1"/>
    <property type="molecule type" value="Genomic_DNA"/>
</dbReference>
<dbReference type="KEGG" id="tpi:TREPR_1517"/>
<keyword evidence="2" id="KW-0732">Signal</keyword>
<feature type="chain" id="PRO_5003332027" evidence="2">
    <location>
        <begin position="26"/>
        <end position="515"/>
    </location>
</feature>
<keyword evidence="3" id="KW-0449">Lipoprotein</keyword>
<name>F5YPI1_TREPZ</name>
<feature type="compositionally biased region" description="Pro residues" evidence="1">
    <location>
        <begin position="161"/>
        <end position="209"/>
    </location>
</feature>
<dbReference type="RefSeq" id="WP_015708590.1">
    <property type="nucleotide sequence ID" value="NC_015578.1"/>
</dbReference>
<dbReference type="Gene3D" id="1.25.40.10">
    <property type="entry name" value="Tetratricopeptide repeat domain"/>
    <property type="match status" value="1"/>
</dbReference>